<evidence type="ECO:0000256" key="1">
    <source>
        <dbReference type="SAM" id="MobiDB-lite"/>
    </source>
</evidence>
<evidence type="ECO:0000313" key="2">
    <source>
        <dbReference type="EMBL" id="KAK9114187.1"/>
    </source>
</evidence>
<name>A0AAP0NNR2_9MAGN</name>
<dbReference type="Proteomes" id="UP001420932">
    <property type="component" value="Unassembled WGS sequence"/>
</dbReference>
<feature type="compositionally biased region" description="Basic and acidic residues" evidence="1">
    <location>
        <begin position="136"/>
        <end position="154"/>
    </location>
</feature>
<feature type="region of interest" description="Disordered" evidence="1">
    <location>
        <begin position="70"/>
        <end position="154"/>
    </location>
</feature>
<feature type="compositionally biased region" description="Basic residues" evidence="1">
    <location>
        <begin position="86"/>
        <end position="96"/>
    </location>
</feature>
<comment type="caution">
    <text evidence="2">The sequence shown here is derived from an EMBL/GenBank/DDBJ whole genome shotgun (WGS) entry which is preliminary data.</text>
</comment>
<accession>A0AAP0NNR2</accession>
<organism evidence="2 3">
    <name type="scientific">Stephania yunnanensis</name>
    <dbReference type="NCBI Taxonomy" id="152371"/>
    <lineage>
        <taxon>Eukaryota</taxon>
        <taxon>Viridiplantae</taxon>
        <taxon>Streptophyta</taxon>
        <taxon>Embryophyta</taxon>
        <taxon>Tracheophyta</taxon>
        <taxon>Spermatophyta</taxon>
        <taxon>Magnoliopsida</taxon>
        <taxon>Ranunculales</taxon>
        <taxon>Menispermaceae</taxon>
        <taxon>Menispermoideae</taxon>
        <taxon>Cissampelideae</taxon>
        <taxon>Stephania</taxon>
    </lineage>
</organism>
<protein>
    <submittedName>
        <fullName evidence="2">Uncharacterized protein</fullName>
    </submittedName>
</protein>
<reference evidence="2 3" key="1">
    <citation type="submission" date="2024-01" db="EMBL/GenBank/DDBJ databases">
        <title>Genome assemblies of Stephania.</title>
        <authorList>
            <person name="Yang L."/>
        </authorList>
    </citation>
    <scope>NUCLEOTIDE SEQUENCE [LARGE SCALE GENOMIC DNA]</scope>
    <source>
        <strain evidence="2">YNDBR</strain>
        <tissue evidence="2">Leaf</tissue>
    </source>
</reference>
<keyword evidence="3" id="KW-1185">Reference proteome</keyword>
<dbReference type="EMBL" id="JBBNAF010000009">
    <property type="protein sequence ID" value="KAK9114187.1"/>
    <property type="molecule type" value="Genomic_DNA"/>
</dbReference>
<gene>
    <name evidence="2" type="ORF">Syun_020984</name>
</gene>
<proteinExistence type="predicted"/>
<feature type="region of interest" description="Disordered" evidence="1">
    <location>
        <begin position="19"/>
        <end position="49"/>
    </location>
</feature>
<dbReference type="AlphaFoldDB" id="A0AAP0NNR2"/>
<feature type="compositionally biased region" description="Low complexity" evidence="1">
    <location>
        <begin position="20"/>
        <end position="42"/>
    </location>
</feature>
<evidence type="ECO:0000313" key="3">
    <source>
        <dbReference type="Proteomes" id="UP001420932"/>
    </source>
</evidence>
<sequence>MRREQQARGVAAWRDCTAETAGDAQGAAELAEQAAASQATSGDARREARTAGVRLDFAGARLDFAVVGSSGGWQRGRWRGSAGGGGRRRRRGRRRPAAPARAAAARRWRRQRRGDDDGVSAAATSARQRQRRGKRRDGLSDRSEARIDECRRRD</sequence>